<dbReference type="InterPro" id="IPR018108">
    <property type="entry name" value="MCP_transmembrane"/>
</dbReference>
<keyword evidence="3 4" id="KW-0472">Membrane</keyword>
<evidence type="ECO:0000313" key="6">
    <source>
        <dbReference type="EMBL" id="OMO62220.1"/>
    </source>
</evidence>
<comment type="subcellular location">
    <subcellularLocation>
        <location evidence="1">Membrane</location>
        <topology evidence="1">Multi-pass membrane protein</topology>
    </subcellularLocation>
</comment>
<name>A0A1R3GW45_9ROSI</name>
<dbReference type="Gene3D" id="1.50.40.10">
    <property type="entry name" value="Mitochondrial carrier domain"/>
    <property type="match status" value="1"/>
</dbReference>
<reference evidence="7" key="1">
    <citation type="submission" date="2013-09" db="EMBL/GenBank/DDBJ databases">
        <title>Corchorus olitorius genome sequencing.</title>
        <authorList>
            <person name="Alam M."/>
            <person name="Haque M.S."/>
            <person name="Islam M.S."/>
            <person name="Emdad E.M."/>
            <person name="Islam M.M."/>
            <person name="Ahmed B."/>
            <person name="Halim A."/>
            <person name="Hossen Q.M.M."/>
            <person name="Hossain M.Z."/>
            <person name="Ahmed R."/>
            <person name="Khan M.M."/>
            <person name="Islam R."/>
            <person name="Rashid M.M."/>
            <person name="Khan S.A."/>
            <person name="Rahman M.S."/>
            <person name="Alam M."/>
            <person name="Yahiya A.S."/>
            <person name="Khan M.S."/>
            <person name="Azam M.S."/>
            <person name="Haque T."/>
            <person name="Lashkar M.Z.H."/>
            <person name="Akhand A.I."/>
            <person name="Morshed G."/>
            <person name="Roy S."/>
            <person name="Uddin K.S."/>
            <person name="Rabeya T."/>
            <person name="Hossain A.S."/>
            <person name="Chowdhury A."/>
            <person name="Snigdha A.R."/>
            <person name="Mortoza M.S."/>
            <person name="Matin S.A."/>
            <person name="Hoque S.M.E."/>
            <person name="Islam M.K."/>
            <person name="Roy D.K."/>
            <person name="Haider R."/>
            <person name="Moosa M.M."/>
            <person name="Elias S.M."/>
            <person name="Hasan A.M."/>
            <person name="Jahan S."/>
            <person name="Shafiuddin M."/>
            <person name="Mahmood N."/>
            <person name="Shommy N.S."/>
        </authorList>
    </citation>
    <scope>NUCLEOTIDE SEQUENCE [LARGE SCALE GENOMIC DNA]</scope>
    <source>
        <strain evidence="7">cv. O-4</strain>
    </source>
</reference>
<evidence type="ECO:0000313" key="7">
    <source>
        <dbReference type="Proteomes" id="UP000187203"/>
    </source>
</evidence>
<organism evidence="6 7">
    <name type="scientific">Corchorus olitorius</name>
    <dbReference type="NCBI Taxonomy" id="93759"/>
    <lineage>
        <taxon>Eukaryota</taxon>
        <taxon>Viridiplantae</taxon>
        <taxon>Streptophyta</taxon>
        <taxon>Embryophyta</taxon>
        <taxon>Tracheophyta</taxon>
        <taxon>Spermatophyta</taxon>
        <taxon>Magnoliopsida</taxon>
        <taxon>eudicotyledons</taxon>
        <taxon>Gunneridae</taxon>
        <taxon>Pentapetalae</taxon>
        <taxon>rosids</taxon>
        <taxon>malvids</taxon>
        <taxon>Malvales</taxon>
        <taxon>Malvaceae</taxon>
        <taxon>Grewioideae</taxon>
        <taxon>Apeibeae</taxon>
        <taxon>Corchorus</taxon>
    </lineage>
</organism>
<dbReference type="Pfam" id="PF00153">
    <property type="entry name" value="Mito_carr"/>
    <property type="match status" value="1"/>
</dbReference>
<dbReference type="SUPFAM" id="SSF103506">
    <property type="entry name" value="Mitochondrial carrier"/>
    <property type="match status" value="1"/>
</dbReference>
<evidence type="ECO:0000256" key="1">
    <source>
        <dbReference type="ARBA" id="ARBA00004141"/>
    </source>
</evidence>
<sequence>MGLYVSGIVERGKSNGFMAVDTRANFRGGISSLYPRPAYSGITDVLTTIYKEGGVRKLYRGVGQTLTGILPYAGILHVPVRRCKETDAGILN</sequence>
<comment type="caution">
    <text evidence="6">The sequence shown here is derived from an EMBL/GenBank/DDBJ whole genome shotgun (WGS) entry which is preliminary data.</text>
</comment>
<dbReference type="Proteomes" id="UP000187203">
    <property type="component" value="Unassembled WGS sequence"/>
</dbReference>
<gene>
    <name evidence="6" type="ORF">COLO4_33174</name>
</gene>
<proteinExistence type="inferred from homology"/>
<evidence type="ECO:0000256" key="4">
    <source>
        <dbReference type="PROSITE-ProRule" id="PRU00282"/>
    </source>
</evidence>
<evidence type="ECO:0000256" key="2">
    <source>
        <dbReference type="ARBA" id="ARBA00022692"/>
    </source>
</evidence>
<protein>
    <submittedName>
        <fullName evidence="6">Mitochondrial substrate/solute carrier</fullName>
    </submittedName>
</protein>
<keyword evidence="2 4" id="KW-0812">Transmembrane</keyword>
<dbReference type="GO" id="GO:0016020">
    <property type="term" value="C:membrane"/>
    <property type="evidence" value="ECO:0007669"/>
    <property type="project" value="UniProtKB-SubCell"/>
</dbReference>
<accession>A0A1R3GW45</accession>
<evidence type="ECO:0000256" key="5">
    <source>
        <dbReference type="RuleBase" id="RU000488"/>
    </source>
</evidence>
<keyword evidence="5" id="KW-0813">Transport</keyword>
<dbReference type="OrthoDB" id="270584at2759"/>
<evidence type="ECO:0000256" key="3">
    <source>
        <dbReference type="ARBA" id="ARBA00023136"/>
    </source>
</evidence>
<dbReference type="AlphaFoldDB" id="A0A1R3GW45"/>
<comment type="similarity">
    <text evidence="5">Belongs to the mitochondrial carrier (TC 2.A.29) family.</text>
</comment>
<feature type="repeat" description="Solcar" evidence="4">
    <location>
        <begin position="1"/>
        <end position="86"/>
    </location>
</feature>
<dbReference type="STRING" id="93759.A0A1R3GW45"/>
<dbReference type="PROSITE" id="PS50920">
    <property type="entry name" value="SOLCAR"/>
    <property type="match status" value="1"/>
</dbReference>
<dbReference type="InterPro" id="IPR023395">
    <property type="entry name" value="MCP_dom_sf"/>
</dbReference>
<keyword evidence="7" id="KW-1185">Reference proteome</keyword>
<dbReference type="EMBL" id="AWUE01021437">
    <property type="protein sequence ID" value="OMO62220.1"/>
    <property type="molecule type" value="Genomic_DNA"/>
</dbReference>